<feature type="transmembrane region" description="Helical" evidence="1">
    <location>
        <begin position="12"/>
        <end position="28"/>
    </location>
</feature>
<organism evidence="2">
    <name type="scientific">Thermodesulfobacterium geofontis</name>
    <dbReference type="NCBI Taxonomy" id="1295609"/>
    <lineage>
        <taxon>Bacteria</taxon>
        <taxon>Pseudomonadati</taxon>
        <taxon>Thermodesulfobacteriota</taxon>
        <taxon>Thermodesulfobacteria</taxon>
        <taxon>Thermodesulfobacteriales</taxon>
        <taxon>Thermodesulfobacteriaceae</taxon>
        <taxon>Thermodesulfobacterium</taxon>
    </lineage>
</organism>
<name>A0A7V4JR04_9BACT</name>
<keyword evidence="1" id="KW-1133">Transmembrane helix</keyword>
<reference evidence="2" key="1">
    <citation type="journal article" date="2020" name="mSystems">
        <title>Genome- and Community-Level Interaction Insights into Carbon Utilization and Element Cycling Functions of Hydrothermarchaeota in Hydrothermal Sediment.</title>
        <authorList>
            <person name="Zhou Z."/>
            <person name="Liu Y."/>
            <person name="Xu W."/>
            <person name="Pan J."/>
            <person name="Luo Z.H."/>
            <person name="Li M."/>
        </authorList>
    </citation>
    <scope>NUCLEOTIDE SEQUENCE [LARGE SCALE GENOMIC DNA]</scope>
    <source>
        <strain evidence="2">SpSt-711</strain>
    </source>
</reference>
<feature type="transmembrane region" description="Helical" evidence="1">
    <location>
        <begin position="71"/>
        <end position="93"/>
    </location>
</feature>
<keyword evidence="1" id="KW-0812">Transmembrane</keyword>
<evidence type="ECO:0000313" key="2">
    <source>
        <dbReference type="EMBL" id="HGU16142.1"/>
    </source>
</evidence>
<accession>A0A7V4JR04</accession>
<dbReference type="AlphaFoldDB" id="A0A7V4JR04"/>
<keyword evidence="1" id="KW-0472">Membrane</keyword>
<protein>
    <submittedName>
        <fullName evidence="2">Uncharacterized protein</fullName>
    </submittedName>
</protein>
<comment type="caution">
    <text evidence="2">The sequence shown here is derived from an EMBL/GenBank/DDBJ whole genome shotgun (WGS) entry which is preliminary data.</text>
</comment>
<proteinExistence type="predicted"/>
<gene>
    <name evidence="2" type="ORF">ENU91_05770</name>
</gene>
<dbReference type="EMBL" id="DTEI01000098">
    <property type="protein sequence ID" value="HGU16142.1"/>
    <property type="molecule type" value="Genomic_DNA"/>
</dbReference>
<evidence type="ECO:0000256" key="1">
    <source>
        <dbReference type="SAM" id="Phobius"/>
    </source>
</evidence>
<feature type="transmembrane region" description="Helical" evidence="1">
    <location>
        <begin position="40"/>
        <end position="59"/>
    </location>
</feature>
<sequence length="97" mass="11181">MNILKYFNSQYLLPFILWIFLSFRFYPSDILKTLLHSGKIFIGCGLYGLGMTIIINGLLTKFAKKTLKRDSFIKIALWLAVITAFAASLEFYFGLKK</sequence>